<dbReference type="AlphaFoldDB" id="A0A9D4LT23"/>
<keyword evidence="4" id="KW-1185">Reference proteome</keyword>
<dbReference type="OrthoDB" id="10685171at2759"/>
<feature type="coiled-coil region" evidence="1">
    <location>
        <begin position="513"/>
        <end position="547"/>
    </location>
</feature>
<keyword evidence="1" id="KW-0175">Coiled coil</keyword>
<feature type="compositionally biased region" description="Basic and acidic residues" evidence="2">
    <location>
        <begin position="447"/>
        <end position="461"/>
    </location>
</feature>
<accession>A0A9D4LT23</accession>
<feature type="compositionally biased region" description="Polar residues" evidence="2">
    <location>
        <begin position="280"/>
        <end position="293"/>
    </location>
</feature>
<dbReference type="Proteomes" id="UP000828390">
    <property type="component" value="Unassembled WGS sequence"/>
</dbReference>
<feature type="compositionally biased region" description="Polar residues" evidence="2">
    <location>
        <begin position="375"/>
        <end position="394"/>
    </location>
</feature>
<feature type="compositionally biased region" description="Polar residues" evidence="2">
    <location>
        <begin position="255"/>
        <end position="273"/>
    </location>
</feature>
<feature type="region of interest" description="Disordered" evidence="2">
    <location>
        <begin position="1"/>
        <end position="232"/>
    </location>
</feature>
<feature type="compositionally biased region" description="Polar residues" evidence="2">
    <location>
        <begin position="301"/>
        <end position="331"/>
    </location>
</feature>
<evidence type="ECO:0000313" key="3">
    <source>
        <dbReference type="EMBL" id="KAH3863262.1"/>
    </source>
</evidence>
<name>A0A9D4LT23_DREPO</name>
<feature type="compositionally biased region" description="Polar residues" evidence="2">
    <location>
        <begin position="77"/>
        <end position="87"/>
    </location>
</feature>
<reference evidence="3" key="2">
    <citation type="submission" date="2020-11" db="EMBL/GenBank/DDBJ databases">
        <authorList>
            <person name="McCartney M.A."/>
            <person name="Auch B."/>
            <person name="Kono T."/>
            <person name="Mallez S."/>
            <person name="Becker A."/>
            <person name="Gohl D.M."/>
            <person name="Silverstein K.A.T."/>
            <person name="Koren S."/>
            <person name="Bechman K.B."/>
            <person name="Herman A."/>
            <person name="Abrahante J.E."/>
            <person name="Garbe J."/>
        </authorList>
    </citation>
    <scope>NUCLEOTIDE SEQUENCE</scope>
    <source>
        <strain evidence="3">Duluth1</strain>
        <tissue evidence="3">Whole animal</tissue>
    </source>
</reference>
<organism evidence="3 4">
    <name type="scientific">Dreissena polymorpha</name>
    <name type="common">Zebra mussel</name>
    <name type="synonym">Mytilus polymorpha</name>
    <dbReference type="NCBI Taxonomy" id="45954"/>
    <lineage>
        <taxon>Eukaryota</taxon>
        <taxon>Metazoa</taxon>
        <taxon>Spiralia</taxon>
        <taxon>Lophotrochozoa</taxon>
        <taxon>Mollusca</taxon>
        <taxon>Bivalvia</taxon>
        <taxon>Autobranchia</taxon>
        <taxon>Heteroconchia</taxon>
        <taxon>Euheterodonta</taxon>
        <taxon>Imparidentia</taxon>
        <taxon>Neoheterodontei</taxon>
        <taxon>Myida</taxon>
        <taxon>Dreissenoidea</taxon>
        <taxon>Dreissenidae</taxon>
        <taxon>Dreissena</taxon>
    </lineage>
</organism>
<comment type="caution">
    <text evidence="3">The sequence shown here is derived from an EMBL/GenBank/DDBJ whole genome shotgun (WGS) entry which is preliminary data.</text>
</comment>
<feature type="region of interest" description="Disordered" evidence="2">
    <location>
        <begin position="255"/>
        <end position="461"/>
    </location>
</feature>
<evidence type="ECO:0000313" key="4">
    <source>
        <dbReference type="Proteomes" id="UP000828390"/>
    </source>
</evidence>
<protein>
    <submittedName>
        <fullName evidence="3">Uncharacterized protein</fullName>
    </submittedName>
</protein>
<evidence type="ECO:0000256" key="2">
    <source>
        <dbReference type="SAM" id="MobiDB-lite"/>
    </source>
</evidence>
<evidence type="ECO:0000256" key="1">
    <source>
        <dbReference type="SAM" id="Coils"/>
    </source>
</evidence>
<proteinExistence type="predicted"/>
<dbReference type="EMBL" id="JAIWYP010000002">
    <property type="protein sequence ID" value="KAH3863262.1"/>
    <property type="molecule type" value="Genomic_DNA"/>
</dbReference>
<gene>
    <name evidence="3" type="ORF">DPMN_026242</name>
</gene>
<feature type="compositionally biased region" description="Basic and acidic residues" evidence="2">
    <location>
        <begin position="122"/>
        <end position="145"/>
    </location>
</feature>
<sequence>MQTNIQRSYGVAINTPKKQGQIPVPDTPTPGDMSVSFLASTPKPGCPQLSRRRPASIDSSPDVQKRTTPKAGKVATLSRSRNQSSPSKPSPRKAGGSLEEKMASIARSRLEKKHRRASVASDKQESSSETHDGNVDSQEHADKDAVQTMPTTFQVRKKRKVSVSVLDDIHPRSADQRAASVAQKPDKSVRNSINEYRKNKSRTKNVASFNSGNASVIDRQRSASTDSLSVDDLHSSHTFKKDTSALFMTRKKSVESTGTHDGSIVDANNNSPVKQDRNATNELHTSKNMSNNSRIKKNNEIKSFQTARDRTTGTANSKISTNETVTETPRTIKTKRAAIQNGKGQSKTLPKDGQRKLANTIQKPVDASHSENENSQKTNMPSPHIQGSTETAGSRSKKRCVEPNNVSGLRQLAKRTKRQRVEDETDTSVNNDMPVDDDGNDTGGSSQDDHGESVKSKEKKGPIDVEIVLDMVTSNVQARMTDCESAQEYVALKLWKKYLTEDMAAMIKDVHNVAALQNEVKLSQHRIKQQQRHLMRIQNERMQLELDVGPVEKQAERNKDMAKINKFLSNLRQVFNKTGTKH</sequence>
<reference evidence="3" key="1">
    <citation type="journal article" date="2019" name="bioRxiv">
        <title>The Genome of the Zebra Mussel, Dreissena polymorpha: A Resource for Invasive Species Research.</title>
        <authorList>
            <person name="McCartney M.A."/>
            <person name="Auch B."/>
            <person name="Kono T."/>
            <person name="Mallez S."/>
            <person name="Zhang Y."/>
            <person name="Obille A."/>
            <person name="Becker A."/>
            <person name="Abrahante J.E."/>
            <person name="Garbe J."/>
            <person name="Badalamenti J.P."/>
            <person name="Herman A."/>
            <person name="Mangelson H."/>
            <person name="Liachko I."/>
            <person name="Sullivan S."/>
            <person name="Sone E.D."/>
            <person name="Koren S."/>
            <person name="Silverstein K.A.T."/>
            <person name="Beckman K.B."/>
            <person name="Gohl D.M."/>
        </authorList>
    </citation>
    <scope>NUCLEOTIDE SEQUENCE</scope>
    <source>
        <strain evidence="3">Duluth1</strain>
        <tissue evidence="3">Whole animal</tissue>
    </source>
</reference>
<feature type="compositionally biased region" description="Polar residues" evidence="2">
    <location>
        <begin position="204"/>
        <end position="214"/>
    </location>
</feature>